<dbReference type="PROSITE" id="PS51977">
    <property type="entry name" value="WGR"/>
    <property type="match status" value="1"/>
</dbReference>
<dbReference type="EMBL" id="AP019553">
    <property type="protein sequence ID" value="BBJ29133.1"/>
    <property type="molecule type" value="Genomic_DNA"/>
</dbReference>
<dbReference type="CDD" id="cd07996">
    <property type="entry name" value="WGR_MMR_like"/>
    <property type="match status" value="1"/>
</dbReference>
<dbReference type="InterPro" id="IPR049809">
    <property type="entry name" value="YehF/YfeS-like_WGR"/>
</dbReference>
<feature type="domain" description="WGR" evidence="1">
    <location>
        <begin position="1"/>
        <end position="81"/>
    </location>
</feature>
<dbReference type="KEGG" id="asac:ATHSA_p20043"/>
<keyword evidence="3" id="KW-1185">Reference proteome</keyword>
<dbReference type="OrthoDB" id="5801306at2"/>
<evidence type="ECO:0000313" key="3">
    <source>
        <dbReference type="Proteomes" id="UP000463916"/>
    </source>
</evidence>
<organism evidence="2 3">
    <name type="scientific">Athalassotoga saccharophila</name>
    <dbReference type="NCBI Taxonomy" id="1441386"/>
    <lineage>
        <taxon>Bacteria</taxon>
        <taxon>Thermotogati</taxon>
        <taxon>Thermotogota</taxon>
        <taxon>Thermotogae</taxon>
        <taxon>Mesoaciditogales</taxon>
        <taxon>Mesoaciditogaceae</taxon>
        <taxon>Athalassotoga</taxon>
    </lineage>
</organism>
<dbReference type="InterPro" id="IPR008893">
    <property type="entry name" value="WGR_domain"/>
</dbReference>
<evidence type="ECO:0000259" key="1">
    <source>
        <dbReference type="PROSITE" id="PS51977"/>
    </source>
</evidence>
<dbReference type="Proteomes" id="UP000463916">
    <property type="component" value="Plasmid pATS2"/>
</dbReference>
<name>A0A6N4TEC6_9BACT</name>
<geneLocation type="plasmid" evidence="2 3">
    <name>pATS2</name>
</geneLocation>
<gene>
    <name evidence="2" type="ORF">ATHSA_p20043</name>
</gene>
<proteinExistence type="predicted"/>
<accession>A0A6N4TEC6</accession>
<evidence type="ECO:0000313" key="2">
    <source>
        <dbReference type="EMBL" id="BBJ29133.1"/>
    </source>
</evidence>
<dbReference type="Gene3D" id="2.20.140.10">
    <property type="entry name" value="WGR domain"/>
    <property type="match status" value="1"/>
</dbReference>
<reference evidence="3" key="1">
    <citation type="submission" date="2019-04" db="EMBL/GenBank/DDBJ databases">
        <title>NAS-01 Genome Sequencing.</title>
        <authorList>
            <person name="Kato S."/>
            <person name="Itoh T."/>
            <person name="Ohkuma M."/>
        </authorList>
    </citation>
    <scope>NUCLEOTIDE SEQUENCE [LARGE SCALE GENOMIC DNA]</scope>
    <source>
        <strain evidence="3">NAS-01</strain>
        <plasmid evidence="3">pATS2</plasmid>
    </source>
</reference>
<keyword evidence="2" id="KW-0614">Plasmid</keyword>
<dbReference type="SUPFAM" id="SSF142921">
    <property type="entry name" value="WGR domain-like"/>
    <property type="match status" value="1"/>
</dbReference>
<dbReference type="AlphaFoldDB" id="A0A6N4TEC6"/>
<dbReference type="InterPro" id="IPR036930">
    <property type="entry name" value="WGR_dom_sf"/>
</dbReference>
<dbReference type="Pfam" id="PF05406">
    <property type="entry name" value="WGR"/>
    <property type="match status" value="1"/>
</dbReference>
<protein>
    <recommendedName>
        <fullName evidence="1">WGR domain-containing protein</fullName>
    </recommendedName>
</protein>
<sequence>MTSDEMIRFTKVDESRNMKRFYILYPVYDTLLDGVYAVVSEYGRIGRTGRTFIKLFTDHKSAVSYYNHCISKRIYHGYSRN</sequence>